<feature type="region of interest" description="Disordered" evidence="1">
    <location>
        <begin position="90"/>
        <end position="148"/>
    </location>
</feature>
<proteinExistence type="predicted"/>
<accession>A0ABQ6MW60</accession>
<evidence type="ECO:0000313" key="3">
    <source>
        <dbReference type="Proteomes" id="UP001165060"/>
    </source>
</evidence>
<protein>
    <submittedName>
        <fullName evidence="2">Uncharacterized protein</fullName>
    </submittedName>
</protein>
<name>A0ABQ6MW60_9STRA</name>
<sequence length="255" mass="25973">MHAHQSSALPLKERIRAANRGPVPFLPAPRLHSFNVLAAVSEAVRTEAADLEYRVHHHKGSISVLPSPPRARGGAVERVGSGIRVALPTAGGWSPLRARSPPGGGAGGSPPRESGSPPREGGGPRRDPRPPQQSPPPPPPAGPLPAGLRSLLGSLEAEFAGLNASYVSLLSASAVAGGEVVPRSPADERRLGELAEGMRRKEEQLKLFGAAAKAGLPPPPPGGRGGGGGSPGKRGANPMKELGELSPGRGGVIEC</sequence>
<keyword evidence="3" id="KW-1185">Reference proteome</keyword>
<feature type="compositionally biased region" description="Low complexity" evidence="1">
    <location>
        <begin position="109"/>
        <end position="119"/>
    </location>
</feature>
<comment type="caution">
    <text evidence="2">The sequence shown here is derived from an EMBL/GenBank/DDBJ whole genome shotgun (WGS) entry which is preliminary data.</text>
</comment>
<organism evidence="2 3">
    <name type="scientific">Tetraparma gracilis</name>
    <dbReference type="NCBI Taxonomy" id="2962635"/>
    <lineage>
        <taxon>Eukaryota</taxon>
        <taxon>Sar</taxon>
        <taxon>Stramenopiles</taxon>
        <taxon>Ochrophyta</taxon>
        <taxon>Bolidophyceae</taxon>
        <taxon>Parmales</taxon>
        <taxon>Triparmaceae</taxon>
        <taxon>Tetraparma</taxon>
    </lineage>
</organism>
<evidence type="ECO:0000313" key="2">
    <source>
        <dbReference type="EMBL" id="GMI34100.1"/>
    </source>
</evidence>
<dbReference type="EMBL" id="BRYB01000619">
    <property type="protein sequence ID" value="GMI34100.1"/>
    <property type="molecule type" value="Genomic_DNA"/>
</dbReference>
<evidence type="ECO:0000256" key="1">
    <source>
        <dbReference type="SAM" id="MobiDB-lite"/>
    </source>
</evidence>
<feature type="compositionally biased region" description="Gly residues" evidence="1">
    <location>
        <begin position="223"/>
        <end position="232"/>
    </location>
</feature>
<reference evidence="2 3" key="1">
    <citation type="journal article" date="2023" name="Commun. Biol.">
        <title>Genome analysis of Parmales, the sister group of diatoms, reveals the evolutionary specialization of diatoms from phago-mixotrophs to photoautotrophs.</title>
        <authorList>
            <person name="Ban H."/>
            <person name="Sato S."/>
            <person name="Yoshikawa S."/>
            <person name="Yamada K."/>
            <person name="Nakamura Y."/>
            <person name="Ichinomiya M."/>
            <person name="Sato N."/>
            <person name="Blanc-Mathieu R."/>
            <person name="Endo H."/>
            <person name="Kuwata A."/>
            <person name="Ogata H."/>
        </authorList>
    </citation>
    <scope>NUCLEOTIDE SEQUENCE [LARGE SCALE GENOMIC DNA]</scope>
</reference>
<dbReference type="Proteomes" id="UP001165060">
    <property type="component" value="Unassembled WGS sequence"/>
</dbReference>
<gene>
    <name evidence="2" type="ORF">TeGR_g2548</name>
</gene>
<feature type="region of interest" description="Disordered" evidence="1">
    <location>
        <begin position="212"/>
        <end position="255"/>
    </location>
</feature>
<feature type="compositionally biased region" description="Pro residues" evidence="1">
    <location>
        <begin position="130"/>
        <end position="143"/>
    </location>
</feature>